<dbReference type="GO" id="GO:0006886">
    <property type="term" value="P:intracellular protein transport"/>
    <property type="evidence" value="ECO:0007669"/>
    <property type="project" value="TreeGrafter"/>
</dbReference>
<sequence>MKPIRERWLSLLIPSNELTADGIEKSNETYQEYLKGASVPKQTSDLIHKDIERTKIVSITGISSNYLDKVRDQEKVRVVIERILTVFAYTNKSIGYVQGMNVICAIIYYVMSYNEQPYSESLCYFCFFNLMVDIGDYFTEKMDNAETGIFGQQRAILEILKQKDSLLYTHIAKKNLFKNSAFHIRWMILLFSAEFELKDTLILWERFFHESPKRKMIPYFCAASLVTLREIIINDDEMKTLGSLEVVRINPYNALAIAEEFLKAIPYSTLFHSSANPHLNKPSRKASRAPHNKIAQ</sequence>
<dbReference type="GO" id="GO:0005096">
    <property type="term" value="F:GTPase activator activity"/>
    <property type="evidence" value="ECO:0007669"/>
    <property type="project" value="TreeGrafter"/>
</dbReference>
<organism evidence="3 4">
    <name type="scientific">Nematocida parisii (strain ERTm3)</name>
    <name type="common">Nematode killer fungus</name>
    <dbReference type="NCBI Taxonomy" id="935791"/>
    <lineage>
        <taxon>Eukaryota</taxon>
        <taxon>Fungi</taxon>
        <taxon>Fungi incertae sedis</taxon>
        <taxon>Microsporidia</taxon>
        <taxon>Nematocida</taxon>
    </lineage>
</organism>
<gene>
    <name evidence="3" type="ORF">NEQG_01652</name>
</gene>
<evidence type="ECO:0000256" key="1">
    <source>
        <dbReference type="SAM" id="MobiDB-lite"/>
    </source>
</evidence>
<dbReference type="AlphaFoldDB" id="I3EG61"/>
<dbReference type="VEuPathDB" id="MicrosporidiaDB:NEQG_01652"/>
<dbReference type="PROSITE" id="PS50086">
    <property type="entry name" value="TBC_RABGAP"/>
    <property type="match status" value="1"/>
</dbReference>
<reference evidence="3" key="1">
    <citation type="submission" date="2011-01" db="EMBL/GenBank/DDBJ databases">
        <title>The Genome Sequence of Nematocida parisii strain ERTm3.</title>
        <authorList>
            <consortium name="The Broad Institute Genome Sequencing Platform"/>
            <consortium name="The Broad Institute Genome Sequencing Center for Infectious Disease"/>
            <person name="Cuomo C."/>
            <person name="Troemel E."/>
            <person name="Young S.K."/>
            <person name="Zeng Q."/>
            <person name="Gargeya S."/>
            <person name="Fitzgerald M."/>
            <person name="Haas B."/>
            <person name="Abouelleil A."/>
            <person name="Alvarado L."/>
            <person name="Arachchi H.M."/>
            <person name="Berlin A."/>
            <person name="Chapman S.B."/>
            <person name="Gearin G."/>
            <person name="Goldberg J."/>
            <person name="Griggs A."/>
            <person name="Gujja S."/>
            <person name="Hansen M."/>
            <person name="Heiman D."/>
            <person name="Howarth C."/>
            <person name="Larimer J."/>
            <person name="Lui A."/>
            <person name="MacDonald P.J.P."/>
            <person name="McCowen C."/>
            <person name="Montmayeur A."/>
            <person name="Murphy C."/>
            <person name="Neiman D."/>
            <person name="Pearson M."/>
            <person name="Priest M."/>
            <person name="Roberts A."/>
            <person name="Saif S."/>
            <person name="Shea T."/>
            <person name="Sisk P."/>
            <person name="Stolte C."/>
            <person name="Sykes S."/>
            <person name="Wortman J."/>
            <person name="Nusbaum C."/>
            <person name="Birren B."/>
        </authorList>
    </citation>
    <scope>NUCLEOTIDE SEQUENCE</scope>
    <source>
        <strain evidence="3">ERTm3</strain>
    </source>
</reference>
<dbReference type="HOGENOM" id="CLU_1027092_0_0_1"/>
<dbReference type="EMBL" id="GL870879">
    <property type="protein sequence ID" value="EIJ88208.1"/>
    <property type="molecule type" value="Genomic_DNA"/>
</dbReference>
<name>I3EG61_NEMP3</name>
<accession>I3EG61</accession>
<dbReference type="Pfam" id="PF00566">
    <property type="entry name" value="RabGAP-TBC"/>
    <property type="match status" value="1"/>
</dbReference>
<dbReference type="Gene3D" id="1.10.8.270">
    <property type="entry name" value="putative rabgap domain of human tbc1 domain family member 14 like domains"/>
    <property type="match status" value="1"/>
</dbReference>
<feature type="domain" description="Rab-GAP TBC" evidence="2">
    <location>
        <begin position="1"/>
        <end position="211"/>
    </location>
</feature>
<dbReference type="PANTHER" id="PTHR22957:SF27">
    <property type="entry name" value="TBC1 DOMAIN FAMILY MEMBER 13"/>
    <property type="match status" value="1"/>
</dbReference>
<feature type="region of interest" description="Disordered" evidence="1">
    <location>
        <begin position="276"/>
        <end position="296"/>
    </location>
</feature>
<feature type="compositionally biased region" description="Basic residues" evidence="1">
    <location>
        <begin position="281"/>
        <end position="296"/>
    </location>
</feature>
<evidence type="ECO:0000259" key="2">
    <source>
        <dbReference type="PROSITE" id="PS50086"/>
    </source>
</evidence>
<proteinExistence type="predicted"/>
<protein>
    <recommendedName>
        <fullName evidence="2">Rab-GAP TBC domain-containing protein</fullName>
    </recommendedName>
</protein>
<dbReference type="OrthoDB" id="27140at2759"/>
<dbReference type="InterPro" id="IPR035969">
    <property type="entry name" value="Rab-GAP_TBC_sf"/>
</dbReference>
<evidence type="ECO:0000313" key="3">
    <source>
        <dbReference type="EMBL" id="EIJ88208.1"/>
    </source>
</evidence>
<dbReference type="SUPFAM" id="SSF47923">
    <property type="entry name" value="Ypt/Rab-GAP domain of gyp1p"/>
    <property type="match status" value="2"/>
</dbReference>
<dbReference type="Proteomes" id="UP000002872">
    <property type="component" value="Unassembled WGS sequence"/>
</dbReference>
<dbReference type="SMART" id="SM00164">
    <property type="entry name" value="TBC"/>
    <property type="match status" value="1"/>
</dbReference>
<dbReference type="InParanoid" id="I3EG61"/>
<dbReference type="InterPro" id="IPR000195">
    <property type="entry name" value="Rab-GAP-TBC_dom"/>
</dbReference>
<evidence type="ECO:0000313" key="4">
    <source>
        <dbReference type="Proteomes" id="UP000002872"/>
    </source>
</evidence>
<dbReference type="Gene3D" id="1.10.472.80">
    <property type="entry name" value="Ypt/Rab-GAP domain of gyp1p, domain 3"/>
    <property type="match status" value="1"/>
</dbReference>
<keyword evidence="4" id="KW-1185">Reference proteome</keyword>
<dbReference type="PANTHER" id="PTHR22957">
    <property type="entry name" value="TBC1 DOMAIN FAMILY MEMBER GTPASE-ACTIVATING PROTEIN"/>
    <property type="match status" value="1"/>
</dbReference>